<dbReference type="EMBL" id="AHGT01000002">
    <property type="protein sequence ID" value="ESU39586.1"/>
    <property type="molecule type" value="Genomic_DNA"/>
</dbReference>
<dbReference type="VEuPathDB" id="GiardiaDB:GL50803_00d14586"/>
<dbReference type="VEuPathDB" id="GiardiaDB:QR46_4851"/>
<organism evidence="3 4">
    <name type="scientific">Giardia intestinalis</name>
    <name type="common">Giardia lamblia</name>
    <dbReference type="NCBI Taxonomy" id="5741"/>
    <lineage>
        <taxon>Eukaryota</taxon>
        <taxon>Metamonada</taxon>
        <taxon>Diplomonadida</taxon>
        <taxon>Hexamitidae</taxon>
        <taxon>Giardiinae</taxon>
        <taxon>Giardia</taxon>
    </lineage>
</organism>
<dbReference type="SMART" id="SM00181">
    <property type="entry name" value="EGF"/>
    <property type="match status" value="6"/>
</dbReference>
<dbReference type="VEuPathDB" id="GiardiaDB:GL50581_2080"/>
<dbReference type="SMART" id="SM00261">
    <property type="entry name" value="FU"/>
    <property type="match status" value="5"/>
</dbReference>
<dbReference type="SUPFAM" id="SSF57184">
    <property type="entry name" value="Growth factor receptor domain"/>
    <property type="match status" value="4"/>
</dbReference>
<dbReference type="PANTHER" id="PTHR23275">
    <property type="entry name" value="CABRIOLET.-RELATED"/>
    <property type="match status" value="1"/>
</dbReference>
<gene>
    <name evidence="3" type="ORF">DHA2_151168</name>
</gene>
<feature type="domain" description="EGF-like" evidence="2">
    <location>
        <begin position="630"/>
        <end position="659"/>
    </location>
</feature>
<reference evidence="3 4" key="2">
    <citation type="journal article" date="2013" name="Genome Biol. Evol.">
        <title>Genome sequencing of Giardia lamblia genotypes A2 and B isolates (DH and GS) and comparative analysis with the genomes of genotypes A1 and E (WB and Pig).</title>
        <authorList>
            <person name="Adam R.D."/>
            <person name="Dahlstrom E.W."/>
            <person name="Martens C.A."/>
            <person name="Bruno D.P."/>
            <person name="Barbian K.D."/>
            <person name="Ricklefs S.M."/>
            <person name="Hernandez M.M."/>
            <person name="Narla N.P."/>
            <person name="Patel R.B."/>
            <person name="Porcella S.F."/>
            <person name="Nash T.E."/>
        </authorList>
    </citation>
    <scope>NUCLEOTIDE SEQUENCE [LARGE SCALE GENOMIC DNA]</scope>
    <source>
        <strain evidence="3 4">DH</strain>
    </source>
</reference>
<feature type="domain" description="EGF-like" evidence="2">
    <location>
        <begin position="264"/>
        <end position="309"/>
    </location>
</feature>
<dbReference type="InterPro" id="IPR000742">
    <property type="entry name" value="EGF"/>
</dbReference>
<dbReference type="AlphaFoldDB" id="V6TLH0"/>
<feature type="domain" description="EGF-like" evidence="2">
    <location>
        <begin position="335"/>
        <end position="388"/>
    </location>
</feature>
<keyword evidence="1" id="KW-1133">Transmembrane helix</keyword>
<evidence type="ECO:0000259" key="2">
    <source>
        <dbReference type="SMART" id="SM00181"/>
    </source>
</evidence>
<dbReference type="InterPro" id="IPR006212">
    <property type="entry name" value="Furin_repeat"/>
</dbReference>
<comment type="caution">
    <text evidence="3">The sequence shown here is derived from an EMBL/GenBank/DDBJ whole genome shotgun (WGS) entry which is preliminary data.</text>
</comment>
<dbReference type="InterPro" id="IPR009030">
    <property type="entry name" value="Growth_fac_rcpt_cys_sf"/>
</dbReference>
<proteinExistence type="predicted"/>
<feature type="domain" description="EGF-like" evidence="2">
    <location>
        <begin position="449"/>
        <end position="479"/>
    </location>
</feature>
<dbReference type="Gene3D" id="2.10.220.10">
    <property type="entry name" value="Hormone Receptor, Insulin-like Growth Factor Receptor 1, Chain A, domain 2"/>
    <property type="match status" value="2"/>
</dbReference>
<reference evidence="4" key="1">
    <citation type="submission" date="2012-02" db="EMBL/GenBank/DDBJ databases">
        <title>Genome sequencing of Giardia lamblia Genotypes A2 and B isolates (DH and GS) and comparative analysis with the genomes of Genotypes A1 and E (WB and Pig).</title>
        <authorList>
            <person name="Adam R."/>
            <person name="Dahlstrom E."/>
            <person name="Martens C."/>
            <person name="Bruno D."/>
            <person name="Barbian K."/>
            <person name="Porcella S.F."/>
            <person name="Nash T."/>
        </authorList>
    </citation>
    <scope>NUCLEOTIDE SEQUENCE</scope>
    <source>
        <strain evidence="4">DH</strain>
    </source>
</reference>
<feature type="domain" description="EGF-like" evidence="2">
    <location>
        <begin position="660"/>
        <end position="690"/>
    </location>
</feature>
<dbReference type="PANTHER" id="PTHR23275:SF100">
    <property type="entry name" value="EGF-LIKE DOMAIN-CONTAINING PROTEIN"/>
    <property type="match status" value="1"/>
</dbReference>
<evidence type="ECO:0000313" key="3">
    <source>
        <dbReference type="EMBL" id="ESU39586.1"/>
    </source>
</evidence>
<keyword evidence="1" id="KW-0812">Transmembrane</keyword>
<dbReference type="Proteomes" id="UP000018320">
    <property type="component" value="Unassembled WGS sequence"/>
</dbReference>
<keyword evidence="1" id="KW-0472">Membrane</keyword>
<evidence type="ECO:0000313" key="4">
    <source>
        <dbReference type="Proteomes" id="UP000018320"/>
    </source>
</evidence>
<sequence length="769" mass="79465">VDTQEVVCSGLSLGIELHVRSHRLAGRNRERGPRKCMLLRPTARHRLAALMFGRFLLAGAILQLARAACEEDKTSTDGKCKTCGVTIGQDTWCSVCIGENYAPINGTCADITTDSVGSVFCTQKAGGVCTQCAGNSFMFAGGCYSSSEGLPGYNLCLRSAGNGVCAEAAPGYFIPGETAATKPSVISCSDKTGLLITAHTYKGVEFCEECSGSELTSGQDGTAKCTKCGASKYLKDNACVDNAEACGKGYFGKPDAAAGNKCIACTDQSDGGTTGCAECMYDSDTRKAICTKCTTDYLRKKADGTTECVAANECDDTQKGFYKVVDSTNGNKCVSCADGAGLAVGADGAWKGVDGCAKCTKPADINTPTKCDECKPGYEISTDKTKCTSTAPPDCPIENCKVCSEDKRACEECNSNNYLTPTRMCIDDCKKIGNYYYTTNANNKLICKECAVANCKECENTGTCKTCDDGFYKSSEECKACDSNCKTCNGGTSADCTKCLSGAVLKYGNDGTKGTCGAGCATGTGAGACKTCGLIIDGTSYCSECAVETEYPQGGVCSSTTVRAAATCKAGSVAKGMCNSCTNGFLRMNGGCYETTKFPGKSVCEEAASAGDTCQKEAPGYHLNNNDLVTCSPGCKTCTSNTVCTACMEGYVKTSDSCAKCAAGCATCTGSTTACDTCSTGYYESGTTCVSCTESNSDKTITGVANCASCAPPLNNKGSVLCYLIKDSGSTNKSGLSTGAIAGIAVAVVIVVGGLVGFLCWWFICRGKA</sequence>
<protein>
    <submittedName>
        <fullName evidence="3">Variant-specific surface protein</fullName>
    </submittedName>
</protein>
<evidence type="ECO:0000256" key="1">
    <source>
        <dbReference type="SAM" id="Phobius"/>
    </source>
</evidence>
<dbReference type="Pfam" id="PF03302">
    <property type="entry name" value="VSP"/>
    <property type="match status" value="2"/>
</dbReference>
<dbReference type="InterPro" id="IPR005127">
    <property type="entry name" value="Giardia_VSP"/>
</dbReference>
<feature type="transmembrane region" description="Helical" evidence="1">
    <location>
        <begin position="740"/>
        <end position="764"/>
    </location>
</feature>
<feature type="domain" description="EGF-like" evidence="2">
    <location>
        <begin position="480"/>
        <end position="517"/>
    </location>
</feature>
<dbReference type="VEuPathDB" id="GiardiaDB:DHA2_151168"/>
<feature type="non-terminal residue" evidence="3">
    <location>
        <position position="1"/>
    </location>
</feature>
<name>V6TLH0_GIAIN</name>
<dbReference type="InterPro" id="IPR052798">
    <property type="entry name" value="Giardia_VSA"/>
</dbReference>
<accession>V6TLH0</accession>